<comment type="caution">
    <text evidence="1">The sequence shown here is derived from an EMBL/GenBank/DDBJ whole genome shotgun (WGS) entry which is preliminary data.</text>
</comment>
<proteinExistence type="predicted"/>
<dbReference type="OrthoDB" id="10647722at2759"/>
<keyword evidence="2" id="KW-1185">Reference proteome</keyword>
<dbReference type="Proteomes" id="UP000728185">
    <property type="component" value="Unassembled WGS sequence"/>
</dbReference>
<evidence type="ECO:0000313" key="1">
    <source>
        <dbReference type="EMBL" id="KAA0186074.1"/>
    </source>
</evidence>
<sequence>MNESRLTSPQPQIGRKNVNIADQDPKIIQELVCSPTTDRRPITLIMSALAQFEMANATQLRWPEQSHQLSQPFRQIDQILAELQKNRNACSTASELTEDKESMKSSVGELTVSNIPGKVIDVDQPDILESTDPREVVKPKHFSAGEMLKNTKNPSVLVDEGRIASVIEENHPVELEPNKEYLSKCSKVRAEIHAALLEEQNTQF</sequence>
<evidence type="ECO:0000313" key="2">
    <source>
        <dbReference type="Proteomes" id="UP000728185"/>
    </source>
</evidence>
<protein>
    <submittedName>
        <fullName evidence="1">Uncharacterized protein</fullName>
    </submittedName>
</protein>
<dbReference type="AlphaFoldDB" id="A0A8E0RKY6"/>
<accession>A0A8E0RKY6</accession>
<organism evidence="1 2">
    <name type="scientific">Fasciolopsis buskii</name>
    <dbReference type="NCBI Taxonomy" id="27845"/>
    <lineage>
        <taxon>Eukaryota</taxon>
        <taxon>Metazoa</taxon>
        <taxon>Spiralia</taxon>
        <taxon>Lophotrochozoa</taxon>
        <taxon>Platyhelminthes</taxon>
        <taxon>Trematoda</taxon>
        <taxon>Digenea</taxon>
        <taxon>Plagiorchiida</taxon>
        <taxon>Echinostomata</taxon>
        <taxon>Echinostomatoidea</taxon>
        <taxon>Fasciolidae</taxon>
        <taxon>Fasciolopsis</taxon>
    </lineage>
</organism>
<dbReference type="EMBL" id="LUCM01009976">
    <property type="protein sequence ID" value="KAA0186074.1"/>
    <property type="molecule type" value="Genomic_DNA"/>
</dbReference>
<reference evidence="1" key="1">
    <citation type="submission" date="2019-05" db="EMBL/GenBank/DDBJ databases">
        <title>Annotation for the trematode Fasciolopsis buski.</title>
        <authorList>
            <person name="Choi Y.-J."/>
        </authorList>
    </citation>
    <scope>NUCLEOTIDE SEQUENCE</scope>
    <source>
        <strain evidence="1">HT</strain>
        <tissue evidence="1">Whole worm</tissue>
    </source>
</reference>
<feature type="non-terminal residue" evidence="1">
    <location>
        <position position="204"/>
    </location>
</feature>
<name>A0A8E0RKY6_9TREM</name>
<gene>
    <name evidence="1" type="ORF">FBUS_09964</name>
</gene>